<keyword evidence="2" id="KW-0472">Membrane</keyword>
<evidence type="ECO:0000313" key="3">
    <source>
        <dbReference type="EMBL" id="KRG49616.1"/>
    </source>
</evidence>
<accession>A0A0R0AXA5</accession>
<evidence type="ECO:0000256" key="1">
    <source>
        <dbReference type="SAM" id="MobiDB-lite"/>
    </source>
</evidence>
<proteinExistence type="predicted"/>
<sequence>MAGWLGKAASVVMVFIATWGATILYWRNSGTVPTGMQMLAYLGLLPVGLSGAGFMLRGAVRRGAESALDKATSDDGKAGAAKQEAADPQSAAPPSVALLAGTLRLGVDLDAPALLATAAAPPRPSLDGRFRDNYNLPVRMSAAQDLDEFEVVQARQDGIDTAAHERRALALLRPVLEELLETVFTALPEIVASEEVVVAGLRRRDEQRVENVLSIELLVPGSWSDPLRHWAQDWLLEQARLAGLDARRFDVRVTTLDGAREVWPHLQRVIDALSTGQPRWHLVLAATSFIDSALVAAWQASGVLATAQNPDGRVPGEGAAGVLLSSRALAHDGAGRVWRPQLVRAEQIEAQRPAEQRRQLAALATHWHASLGQAQAQAQFVLHDADHRGDLMVDAAAIAATLAPDLDFSPQSLALAISAGELGPVLPIAQLALAHAQLQRQAEPVLLLGVADNQQRLFGLVDPLPSPTLPADAPSAS</sequence>
<comment type="caution">
    <text evidence="3">The sequence shown here is derived from an EMBL/GenBank/DDBJ whole genome shotgun (WGS) entry which is preliminary data.</text>
</comment>
<keyword evidence="4" id="KW-1185">Reference proteome</keyword>
<dbReference type="Proteomes" id="UP000051757">
    <property type="component" value="Unassembled WGS sequence"/>
</dbReference>
<organism evidence="3 4">
    <name type="scientific">Stenotrophomonas beteli</name>
    <dbReference type="NCBI Taxonomy" id="3384461"/>
    <lineage>
        <taxon>Bacteria</taxon>
        <taxon>Pseudomonadati</taxon>
        <taxon>Pseudomonadota</taxon>
        <taxon>Gammaproteobacteria</taxon>
        <taxon>Lysobacterales</taxon>
        <taxon>Lysobacteraceae</taxon>
        <taxon>Stenotrophomonas</taxon>
        <taxon>Stenotrophomonas maltophilia group</taxon>
    </lineage>
</organism>
<evidence type="ECO:0008006" key="5">
    <source>
        <dbReference type="Google" id="ProtNLM"/>
    </source>
</evidence>
<keyword evidence="2" id="KW-0812">Transmembrane</keyword>
<dbReference type="EMBL" id="LLXV01000043">
    <property type="protein sequence ID" value="KRG49616.1"/>
    <property type="molecule type" value="Genomic_DNA"/>
</dbReference>
<feature type="compositionally biased region" description="Basic and acidic residues" evidence="1">
    <location>
        <begin position="67"/>
        <end position="77"/>
    </location>
</feature>
<dbReference type="OrthoDB" id="6035925at2"/>
<protein>
    <recommendedName>
        <fullName evidence="5">Transmembrane protein</fullName>
    </recommendedName>
</protein>
<reference evidence="3 4" key="1">
    <citation type="journal article" date="2016" name="Front. Microbiol.">
        <title>Genome Sequence of Type Strains of Genus Stenotrophomonas.</title>
        <authorList>
            <person name="Patil P.P."/>
            <person name="Midha S."/>
            <person name="Kumar S."/>
            <person name="Patil P.B."/>
        </authorList>
    </citation>
    <scope>NUCLEOTIDE SEQUENCE [LARGE SCALE GENOMIC DNA]</scope>
    <source>
        <strain evidence="3 4">LMG 978</strain>
    </source>
</reference>
<gene>
    <name evidence="3" type="ORF">ARC23_14105</name>
</gene>
<name>A0A0R0AXA5_9GAMM</name>
<feature type="region of interest" description="Disordered" evidence="1">
    <location>
        <begin position="67"/>
        <end position="92"/>
    </location>
</feature>
<feature type="transmembrane region" description="Helical" evidence="2">
    <location>
        <begin position="6"/>
        <end position="26"/>
    </location>
</feature>
<evidence type="ECO:0000256" key="2">
    <source>
        <dbReference type="SAM" id="Phobius"/>
    </source>
</evidence>
<evidence type="ECO:0000313" key="4">
    <source>
        <dbReference type="Proteomes" id="UP000051757"/>
    </source>
</evidence>
<dbReference type="AlphaFoldDB" id="A0A0R0AXA5"/>
<feature type="transmembrane region" description="Helical" evidence="2">
    <location>
        <begin position="38"/>
        <end position="56"/>
    </location>
</feature>
<keyword evidence="2" id="KW-1133">Transmembrane helix</keyword>